<keyword evidence="3" id="KW-0812">Transmembrane</keyword>
<reference evidence="6" key="1">
    <citation type="journal article" date="2019" name="Int. J. Syst. Evol. Microbiol.">
        <title>The Global Catalogue of Microorganisms (GCM) 10K type strain sequencing project: providing services to taxonomists for standard genome sequencing and annotation.</title>
        <authorList>
            <consortium name="The Broad Institute Genomics Platform"/>
            <consortium name="The Broad Institute Genome Sequencing Center for Infectious Disease"/>
            <person name="Wu L."/>
            <person name="Ma J."/>
        </authorList>
    </citation>
    <scope>NUCLEOTIDE SEQUENCE [LARGE SCALE GENOMIC DNA]</scope>
    <source>
        <strain evidence="6">JCM 31037</strain>
    </source>
</reference>
<organism evidence="5 6">
    <name type="scientific">Micromonospora sonneratiae</name>
    <dbReference type="NCBI Taxonomy" id="1184706"/>
    <lineage>
        <taxon>Bacteria</taxon>
        <taxon>Bacillati</taxon>
        <taxon>Actinomycetota</taxon>
        <taxon>Actinomycetes</taxon>
        <taxon>Micromonosporales</taxon>
        <taxon>Micromonosporaceae</taxon>
        <taxon>Micromonospora</taxon>
    </lineage>
</organism>
<comment type="similarity">
    <text evidence="2">Belongs to the peptidase S26 family.</text>
</comment>
<dbReference type="Pfam" id="PF10502">
    <property type="entry name" value="Peptidase_S26"/>
    <property type="match status" value="2"/>
</dbReference>
<comment type="caution">
    <text evidence="5">The sequence shown here is derived from an EMBL/GenBank/DDBJ whole genome shotgun (WGS) entry which is preliminary data.</text>
</comment>
<feature type="domain" description="Peptidase S26" evidence="4">
    <location>
        <begin position="7"/>
        <end position="102"/>
    </location>
</feature>
<dbReference type="RefSeq" id="WP_377571894.1">
    <property type="nucleotide sequence ID" value="NZ_JBHTMP010000023.1"/>
</dbReference>
<evidence type="ECO:0000259" key="4">
    <source>
        <dbReference type="Pfam" id="PF10502"/>
    </source>
</evidence>
<dbReference type="Gene3D" id="2.10.109.10">
    <property type="entry name" value="Umud Fragment, subunit A"/>
    <property type="match status" value="1"/>
</dbReference>
<evidence type="ECO:0000313" key="5">
    <source>
        <dbReference type="EMBL" id="MFD1322746.1"/>
    </source>
</evidence>
<protein>
    <submittedName>
        <fullName evidence="5">S26 family signal peptidase</fullName>
    </submittedName>
</protein>
<evidence type="ECO:0000256" key="1">
    <source>
        <dbReference type="ARBA" id="ARBA00004401"/>
    </source>
</evidence>
<feature type="transmembrane region" description="Helical" evidence="3">
    <location>
        <begin position="6"/>
        <end position="24"/>
    </location>
</feature>
<dbReference type="CDD" id="cd06530">
    <property type="entry name" value="S26_SPase_I"/>
    <property type="match status" value="1"/>
</dbReference>
<evidence type="ECO:0000313" key="6">
    <source>
        <dbReference type="Proteomes" id="UP001597260"/>
    </source>
</evidence>
<name>A0ABW3YGF8_9ACTN</name>
<comment type="subcellular location">
    <subcellularLocation>
        <location evidence="1">Cell membrane</location>
        <topology evidence="1">Single-pass type II membrane protein</topology>
    </subcellularLocation>
</comment>
<dbReference type="SUPFAM" id="SSF51306">
    <property type="entry name" value="LexA/Signal peptidase"/>
    <property type="match status" value="1"/>
</dbReference>
<keyword evidence="3" id="KW-1133">Transmembrane helix</keyword>
<dbReference type="PANTHER" id="PTHR43390:SF1">
    <property type="entry name" value="CHLOROPLAST PROCESSING PEPTIDASE"/>
    <property type="match status" value="1"/>
</dbReference>
<dbReference type="PRINTS" id="PR00727">
    <property type="entry name" value="LEADERPTASE"/>
</dbReference>
<evidence type="ECO:0000256" key="2">
    <source>
        <dbReference type="ARBA" id="ARBA00009370"/>
    </source>
</evidence>
<dbReference type="InterPro" id="IPR036286">
    <property type="entry name" value="LexA/Signal_pep-like_sf"/>
</dbReference>
<dbReference type="InterPro" id="IPR019533">
    <property type="entry name" value="Peptidase_S26"/>
</dbReference>
<sequence length="156" mass="16540">MGTAVVIIVVAGVLASAATLLVWARRRLLVVSVVGRSMEPTLRSGDRVLARRVPLARVRRGDVVVLAAPAQMADDSQPPSQESPGLLIKRAFAVPGDPVPVERVPILGGQSAAEVPVGHLVALGDNPPWSYDSREIGYFREESVLGVVVRPRLPAS</sequence>
<accession>A0ABW3YGF8</accession>
<feature type="domain" description="Peptidase S26" evidence="4">
    <location>
        <begin position="112"/>
        <end position="149"/>
    </location>
</feature>
<dbReference type="PANTHER" id="PTHR43390">
    <property type="entry name" value="SIGNAL PEPTIDASE I"/>
    <property type="match status" value="1"/>
</dbReference>
<dbReference type="EMBL" id="JBHTMP010000023">
    <property type="protein sequence ID" value="MFD1322746.1"/>
    <property type="molecule type" value="Genomic_DNA"/>
</dbReference>
<dbReference type="Proteomes" id="UP001597260">
    <property type="component" value="Unassembled WGS sequence"/>
</dbReference>
<keyword evidence="6" id="KW-1185">Reference proteome</keyword>
<evidence type="ECO:0000256" key="3">
    <source>
        <dbReference type="SAM" id="Phobius"/>
    </source>
</evidence>
<gene>
    <name evidence="5" type="ORF">ACFQ4H_16735</name>
</gene>
<dbReference type="InterPro" id="IPR000223">
    <property type="entry name" value="Pept_S26A_signal_pept_1"/>
</dbReference>
<keyword evidence="3" id="KW-0472">Membrane</keyword>
<proteinExistence type="inferred from homology"/>